<proteinExistence type="predicted"/>
<protein>
    <submittedName>
        <fullName evidence="1">Uncharacterized protein</fullName>
    </submittedName>
</protein>
<reference evidence="1" key="1">
    <citation type="submission" date="2017-07" db="EMBL/GenBank/DDBJ databases">
        <title>Taro Niue Genome Assembly and Annotation.</title>
        <authorList>
            <person name="Atibalentja N."/>
            <person name="Keating K."/>
            <person name="Fields C.J."/>
        </authorList>
    </citation>
    <scope>NUCLEOTIDE SEQUENCE</scope>
    <source>
        <strain evidence="1">Niue_2</strain>
        <tissue evidence="1">Leaf</tissue>
    </source>
</reference>
<organism evidence="1 2">
    <name type="scientific">Colocasia esculenta</name>
    <name type="common">Wild taro</name>
    <name type="synonym">Arum esculentum</name>
    <dbReference type="NCBI Taxonomy" id="4460"/>
    <lineage>
        <taxon>Eukaryota</taxon>
        <taxon>Viridiplantae</taxon>
        <taxon>Streptophyta</taxon>
        <taxon>Embryophyta</taxon>
        <taxon>Tracheophyta</taxon>
        <taxon>Spermatophyta</taxon>
        <taxon>Magnoliopsida</taxon>
        <taxon>Liliopsida</taxon>
        <taxon>Araceae</taxon>
        <taxon>Aroideae</taxon>
        <taxon>Colocasieae</taxon>
        <taxon>Colocasia</taxon>
    </lineage>
</organism>
<dbReference type="AlphaFoldDB" id="A0A843THI6"/>
<gene>
    <name evidence="1" type="ORF">Taro_001310</name>
</gene>
<dbReference type="EMBL" id="NMUH01000027">
    <property type="protein sequence ID" value="MQL69034.1"/>
    <property type="molecule type" value="Genomic_DNA"/>
</dbReference>
<dbReference type="Proteomes" id="UP000652761">
    <property type="component" value="Unassembled WGS sequence"/>
</dbReference>
<evidence type="ECO:0000313" key="2">
    <source>
        <dbReference type="Proteomes" id="UP000652761"/>
    </source>
</evidence>
<comment type="caution">
    <text evidence="1">The sequence shown here is derived from an EMBL/GenBank/DDBJ whole genome shotgun (WGS) entry which is preliminary data.</text>
</comment>
<name>A0A843THI6_COLES</name>
<sequence>MERVALSNRTRKRRGVVQFPWELAESSELGLKSLASTSIDARFINRDIDGQIHCRLLPISGSRCCRQLVHYVWCVGTRGTLGVHCPCVGHVVYVEDVWYTN</sequence>
<accession>A0A843THI6</accession>
<evidence type="ECO:0000313" key="1">
    <source>
        <dbReference type="EMBL" id="MQL69034.1"/>
    </source>
</evidence>
<keyword evidence="2" id="KW-1185">Reference proteome</keyword>